<dbReference type="GO" id="GO:0042597">
    <property type="term" value="C:periplasmic space"/>
    <property type="evidence" value="ECO:0007669"/>
    <property type="project" value="InterPro"/>
</dbReference>
<dbReference type="InterPro" id="IPR007348">
    <property type="entry name" value="CopC_dom"/>
</dbReference>
<dbReference type="GO" id="GO:0046688">
    <property type="term" value="P:response to copper ion"/>
    <property type="evidence" value="ECO:0007669"/>
    <property type="project" value="InterPro"/>
</dbReference>
<dbReference type="OrthoDB" id="5242236at2"/>
<evidence type="ECO:0000256" key="5">
    <source>
        <dbReference type="SAM" id="MobiDB-lite"/>
    </source>
</evidence>
<keyword evidence="6" id="KW-0812">Transmembrane</keyword>
<dbReference type="PANTHER" id="PTHR34820:SF4">
    <property type="entry name" value="INNER MEMBRANE PROTEIN YEBZ"/>
    <property type="match status" value="1"/>
</dbReference>
<comment type="caution">
    <text evidence="8">The sequence shown here is derived from an EMBL/GenBank/DDBJ whole genome shotgun (WGS) entry which is preliminary data.</text>
</comment>
<keyword evidence="3" id="KW-0732">Signal</keyword>
<evidence type="ECO:0000256" key="1">
    <source>
        <dbReference type="ARBA" id="ARBA00004196"/>
    </source>
</evidence>
<evidence type="ECO:0000256" key="2">
    <source>
        <dbReference type="ARBA" id="ARBA00022723"/>
    </source>
</evidence>
<feature type="domain" description="CopC" evidence="7">
    <location>
        <begin position="51"/>
        <end position="143"/>
    </location>
</feature>
<dbReference type="AlphaFoldDB" id="A0A4U6QAB6"/>
<evidence type="ECO:0000259" key="7">
    <source>
        <dbReference type="Pfam" id="PF04234"/>
    </source>
</evidence>
<evidence type="ECO:0000256" key="3">
    <source>
        <dbReference type="ARBA" id="ARBA00022729"/>
    </source>
</evidence>
<dbReference type="EMBL" id="SZZH01000006">
    <property type="protein sequence ID" value="TKV56832.1"/>
    <property type="molecule type" value="Genomic_DNA"/>
</dbReference>
<accession>A0A4U6QAB6</accession>
<dbReference type="GO" id="GO:0006825">
    <property type="term" value="P:copper ion transport"/>
    <property type="evidence" value="ECO:0007669"/>
    <property type="project" value="InterPro"/>
</dbReference>
<reference evidence="8 9" key="1">
    <citation type="submission" date="2019-05" db="EMBL/GenBank/DDBJ databases">
        <title>Nakamurella sp. N5BH11, whole genome shotgun sequence.</title>
        <authorList>
            <person name="Tuo L."/>
        </authorList>
    </citation>
    <scope>NUCLEOTIDE SEQUENCE [LARGE SCALE GENOMIC DNA]</scope>
    <source>
        <strain evidence="8 9">N5BH11</strain>
    </source>
</reference>
<dbReference type="Pfam" id="PF04234">
    <property type="entry name" value="CopC"/>
    <property type="match status" value="1"/>
</dbReference>
<proteinExistence type="predicted"/>
<comment type="subcellular location">
    <subcellularLocation>
        <location evidence="1">Cell envelope</location>
    </subcellularLocation>
</comment>
<feature type="transmembrane region" description="Helical" evidence="6">
    <location>
        <begin position="214"/>
        <end position="235"/>
    </location>
</feature>
<evidence type="ECO:0000313" key="9">
    <source>
        <dbReference type="Proteomes" id="UP000306985"/>
    </source>
</evidence>
<name>A0A4U6QAB6_9ACTN</name>
<evidence type="ECO:0000256" key="6">
    <source>
        <dbReference type="SAM" id="Phobius"/>
    </source>
</evidence>
<keyword evidence="6" id="KW-1133">Transmembrane helix</keyword>
<dbReference type="PANTHER" id="PTHR34820">
    <property type="entry name" value="INNER MEMBRANE PROTEIN YEBZ"/>
    <property type="match status" value="1"/>
</dbReference>
<dbReference type="GO" id="GO:0005886">
    <property type="term" value="C:plasma membrane"/>
    <property type="evidence" value="ECO:0007669"/>
    <property type="project" value="TreeGrafter"/>
</dbReference>
<dbReference type="GO" id="GO:0030313">
    <property type="term" value="C:cell envelope"/>
    <property type="evidence" value="ECO:0007669"/>
    <property type="project" value="UniProtKB-SubCell"/>
</dbReference>
<dbReference type="Proteomes" id="UP000306985">
    <property type="component" value="Unassembled WGS sequence"/>
</dbReference>
<dbReference type="InterPro" id="IPR014756">
    <property type="entry name" value="Ig_E-set"/>
</dbReference>
<dbReference type="GO" id="GO:0005507">
    <property type="term" value="F:copper ion binding"/>
    <property type="evidence" value="ECO:0007669"/>
    <property type="project" value="InterPro"/>
</dbReference>
<sequence length="245" mass="23378">MLRVPSPVPSSSVAASSTSSRRGAGRWVAVVTALLLGLLVSAVGAPAAAAHDTIESSNPADGATVATVPASVTLTFDEQPQDFSPVIQVTGPDGADWADGTPTVSGTDVSVPVKAGAPAGAYQVAYRIVSSDGHPVTGELSFTAEAAAAGSAPVSSAPVSSAPVSSAPVSSTATSSTPAASTPSSSAAPSSSAPSSALVSPAANASDSGSGVPAWLIVVIVLVIAAGGAVVAVLVRRARGGSNAA</sequence>
<keyword evidence="4" id="KW-0186">Copper</keyword>
<keyword evidence="2" id="KW-0479">Metal-binding</keyword>
<evidence type="ECO:0000256" key="4">
    <source>
        <dbReference type="ARBA" id="ARBA00023008"/>
    </source>
</evidence>
<keyword evidence="6" id="KW-0472">Membrane</keyword>
<gene>
    <name evidence="8" type="ORF">FDO65_18480</name>
</gene>
<dbReference type="InterPro" id="IPR032694">
    <property type="entry name" value="CopC/D"/>
</dbReference>
<feature type="region of interest" description="Disordered" evidence="5">
    <location>
        <begin position="154"/>
        <end position="203"/>
    </location>
</feature>
<protein>
    <submittedName>
        <fullName evidence="8">Copper resistance protein CopC</fullName>
    </submittedName>
</protein>
<dbReference type="InterPro" id="IPR014755">
    <property type="entry name" value="Cu-Rt/internalin_Ig-like"/>
</dbReference>
<dbReference type="SUPFAM" id="SSF81296">
    <property type="entry name" value="E set domains"/>
    <property type="match status" value="1"/>
</dbReference>
<evidence type="ECO:0000313" key="8">
    <source>
        <dbReference type="EMBL" id="TKV56832.1"/>
    </source>
</evidence>
<organism evidence="8 9">
    <name type="scientific">Nakamurella flava</name>
    <dbReference type="NCBI Taxonomy" id="2576308"/>
    <lineage>
        <taxon>Bacteria</taxon>
        <taxon>Bacillati</taxon>
        <taxon>Actinomycetota</taxon>
        <taxon>Actinomycetes</taxon>
        <taxon>Nakamurellales</taxon>
        <taxon>Nakamurellaceae</taxon>
        <taxon>Nakamurella</taxon>
    </lineage>
</organism>
<keyword evidence="9" id="KW-1185">Reference proteome</keyword>
<dbReference type="Gene3D" id="2.60.40.1220">
    <property type="match status" value="1"/>
</dbReference>